<keyword evidence="5" id="KW-0812">Transmembrane</keyword>
<keyword evidence="5" id="KW-1133">Transmembrane helix</keyword>
<feature type="coiled-coil region" evidence="4">
    <location>
        <begin position="104"/>
        <end position="145"/>
    </location>
</feature>
<evidence type="ECO:0000259" key="7">
    <source>
        <dbReference type="Pfam" id="PF25989"/>
    </source>
</evidence>
<comment type="caution">
    <text evidence="8">The sequence shown here is derived from an EMBL/GenBank/DDBJ whole genome shotgun (WGS) entry which is preliminary data.</text>
</comment>
<sequence>MTDQRAVGKWIFWLAFAGLVAAALFWAIRPEPVWVDLAEVERGRFEVSITEEGKTRVKDRYLVSSPVAGYLHRVNFDIGDPVKPGQLLTEVDPMPAGILDARSRAEAEARVGAARSALNSARQKVAAAEAEARFTADELNRLESLNRQQFVSEERLQQAVAAKNRAQAFLNSARFDEEVMAHELAAARTRLEVSAAHSDGGEALERVGVRSPVQGAVLGIIRTSEGVIQAGEPILEVGDPEALEVVVDVLSFDAVNLAQGGNVRLSGWGGQTLQAVVSRVEPVGFEDVSALGVKERRVQVVADIISPAENWEALGDGYRVDATFVLWSEDDVVQVPASAVFQNDEGTYVFRVSEGRAQQVQVSEGESNGLYTAINDGLAAGDRVIRHPDRNLEDGDRVRAR</sequence>
<dbReference type="Gene3D" id="2.40.420.20">
    <property type="match status" value="1"/>
</dbReference>
<feature type="transmembrane region" description="Helical" evidence="5">
    <location>
        <begin position="7"/>
        <end position="28"/>
    </location>
</feature>
<evidence type="ECO:0000256" key="4">
    <source>
        <dbReference type="SAM" id="Coils"/>
    </source>
</evidence>
<gene>
    <name evidence="8" type="ORF">QVZ43_12475</name>
</gene>
<dbReference type="InterPro" id="IPR058637">
    <property type="entry name" value="YknX-like_C"/>
</dbReference>
<evidence type="ECO:0000259" key="6">
    <source>
        <dbReference type="Pfam" id="PF25917"/>
    </source>
</evidence>
<feature type="domain" description="Multidrug resistance protein MdtA-like barrel-sandwich hybrid" evidence="6">
    <location>
        <begin position="63"/>
        <end position="231"/>
    </location>
</feature>
<evidence type="ECO:0000313" key="9">
    <source>
        <dbReference type="Proteomes" id="UP001168640"/>
    </source>
</evidence>
<comment type="subcellular location">
    <subcellularLocation>
        <location evidence="1">Cell envelope</location>
    </subcellularLocation>
</comment>
<protein>
    <submittedName>
        <fullName evidence="8">HlyD family efflux transporter periplasmic adaptor subunit</fullName>
    </submittedName>
</protein>
<evidence type="ECO:0000256" key="5">
    <source>
        <dbReference type="SAM" id="Phobius"/>
    </source>
</evidence>
<keyword evidence="5" id="KW-0472">Membrane</keyword>
<evidence type="ECO:0000313" key="8">
    <source>
        <dbReference type="EMBL" id="MDO3722538.1"/>
    </source>
</evidence>
<comment type="similarity">
    <text evidence="2">Belongs to the membrane fusion protein (MFP) (TC 8.A.1) family.</text>
</comment>
<dbReference type="InterPro" id="IPR050465">
    <property type="entry name" value="UPF0194_transport"/>
</dbReference>
<evidence type="ECO:0000256" key="1">
    <source>
        <dbReference type="ARBA" id="ARBA00004196"/>
    </source>
</evidence>
<proteinExistence type="inferred from homology"/>
<evidence type="ECO:0000256" key="2">
    <source>
        <dbReference type="ARBA" id="ARBA00009477"/>
    </source>
</evidence>
<feature type="domain" description="YknX-like C-terminal permuted SH3-like" evidence="7">
    <location>
        <begin position="332"/>
        <end position="399"/>
    </location>
</feature>
<dbReference type="PANTHER" id="PTHR32347:SF29">
    <property type="entry name" value="UPF0194 MEMBRANE PROTEIN YBHG"/>
    <property type="match status" value="1"/>
</dbReference>
<dbReference type="Pfam" id="PF25917">
    <property type="entry name" value="BSH_RND"/>
    <property type="match status" value="1"/>
</dbReference>
<dbReference type="EMBL" id="JAUMIS010000002">
    <property type="protein sequence ID" value="MDO3722538.1"/>
    <property type="molecule type" value="Genomic_DNA"/>
</dbReference>
<keyword evidence="3 4" id="KW-0175">Coiled coil</keyword>
<dbReference type="SUPFAM" id="SSF111369">
    <property type="entry name" value="HlyD-like secretion proteins"/>
    <property type="match status" value="1"/>
</dbReference>
<dbReference type="Proteomes" id="UP001168640">
    <property type="component" value="Unassembled WGS sequence"/>
</dbReference>
<evidence type="ECO:0000256" key="3">
    <source>
        <dbReference type="ARBA" id="ARBA00023054"/>
    </source>
</evidence>
<reference evidence="8" key="1">
    <citation type="submission" date="2023-07" db="EMBL/GenBank/DDBJ databases">
        <title>Marinobacter sp. chi1 genome sequencing and assembly.</title>
        <authorList>
            <person name="Park S."/>
        </authorList>
    </citation>
    <scope>NUCLEOTIDE SEQUENCE</scope>
    <source>
        <strain evidence="8">Chi1</strain>
    </source>
</reference>
<keyword evidence="9" id="KW-1185">Reference proteome</keyword>
<dbReference type="Gene3D" id="1.10.287.470">
    <property type="entry name" value="Helix hairpin bin"/>
    <property type="match status" value="1"/>
</dbReference>
<dbReference type="Pfam" id="PF25989">
    <property type="entry name" value="YknX_C"/>
    <property type="match status" value="1"/>
</dbReference>
<dbReference type="Gene3D" id="2.40.50.100">
    <property type="match status" value="1"/>
</dbReference>
<accession>A0ABT8W2R5</accession>
<dbReference type="PANTHER" id="PTHR32347">
    <property type="entry name" value="EFFLUX SYSTEM COMPONENT YKNX-RELATED"/>
    <property type="match status" value="1"/>
</dbReference>
<name>A0ABT8W2R5_9GAMM</name>
<organism evidence="8 9">
    <name type="scientific">Marinobacter suaedae</name>
    <dbReference type="NCBI Taxonomy" id="3057675"/>
    <lineage>
        <taxon>Bacteria</taxon>
        <taxon>Pseudomonadati</taxon>
        <taxon>Pseudomonadota</taxon>
        <taxon>Gammaproteobacteria</taxon>
        <taxon>Pseudomonadales</taxon>
        <taxon>Marinobacteraceae</taxon>
        <taxon>Marinobacter</taxon>
    </lineage>
</organism>
<dbReference type="InterPro" id="IPR058625">
    <property type="entry name" value="MdtA-like_BSH"/>
</dbReference>
<dbReference type="RefSeq" id="WP_302910192.1">
    <property type="nucleotide sequence ID" value="NZ_JAUMIS010000002.1"/>
</dbReference>